<proteinExistence type="predicted"/>
<organism evidence="1 2">
    <name type="scientific">Trypanosoma equiperdum</name>
    <dbReference type="NCBI Taxonomy" id="5694"/>
    <lineage>
        <taxon>Eukaryota</taxon>
        <taxon>Discoba</taxon>
        <taxon>Euglenozoa</taxon>
        <taxon>Kinetoplastea</taxon>
        <taxon>Metakinetoplastina</taxon>
        <taxon>Trypanosomatida</taxon>
        <taxon>Trypanosomatidae</taxon>
        <taxon>Trypanosoma</taxon>
    </lineage>
</organism>
<sequence>MCHGGRTNHFFTDSESCFMGDDMRLYQCFCPIATCTQTAVGPACRLTTSFLTFCGLLLLFWFLVAAAYVYITGLMSEHQRHHLPESYSALPGGYYYEKLFGDGTDSNQNTAVPVADAEKSVSLIPNRRVER</sequence>
<reference evidence="1" key="1">
    <citation type="submission" date="2016-09" db="EMBL/GenBank/DDBJ databases">
        <authorList>
            <person name="Hebert L."/>
            <person name="Moumen B."/>
        </authorList>
    </citation>
    <scope>NUCLEOTIDE SEQUENCE [LARGE SCALE GENOMIC DNA]</scope>
    <source>
        <strain evidence="1">OVI</strain>
    </source>
</reference>
<evidence type="ECO:0000313" key="1">
    <source>
        <dbReference type="EMBL" id="SCU72842.1"/>
    </source>
</evidence>
<evidence type="ECO:0000313" key="2">
    <source>
        <dbReference type="Proteomes" id="UP000195570"/>
    </source>
</evidence>
<comment type="caution">
    <text evidence="1">The sequence shown here is derived from an EMBL/GenBank/DDBJ whole genome shotgun (WGS) entry which is preliminary data.</text>
</comment>
<dbReference type="Proteomes" id="UP000195570">
    <property type="component" value="Unassembled WGS sequence"/>
</dbReference>
<dbReference type="GeneID" id="92378366"/>
<accession>A0A1G4IJX4</accession>
<dbReference type="AlphaFoldDB" id="A0A1G4IJX4"/>
<keyword evidence="2" id="KW-1185">Reference proteome</keyword>
<dbReference type="RefSeq" id="XP_067083298.1">
    <property type="nucleotide sequence ID" value="XM_067227197.1"/>
</dbReference>
<gene>
    <name evidence="1" type="ORF">TEOVI_000442600</name>
</gene>
<dbReference type="VEuPathDB" id="TriTrypDB:TEOVI_000442600"/>
<protein>
    <submittedName>
        <fullName evidence="1">Uncharacterized protein</fullName>
    </submittedName>
</protein>
<dbReference type="EMBL" id="CZPT02001920">
    <property type="protein sequence ID" value="SCU72842.1"/>
    <property type="molecule type" value="Genomic_DNA"/>
</dbReference>
<name>A0A1G4IJX4_TRYEQ</name>